<dbReference type="Proteomes" id="UP000252707">
    <property type="component" value="Unassembled WGS sequence"/>
</dbReference>
<organism evidence="2 3">
    <name type="scientific">Thioalbus denitrificans</name>
    <dbReference type="NCBI Taxonomy" id="547122"/>
    <lineage>
        <taxon>Bacteria</taxon>
        <taxon>Pseudomonadati</taxon>
        <taxon>Pseudomonadota</taxon>
        <taxon>Gammaproteobacteria</taxon>
        <taxon>Chromatiales</taxon>
        <taxon>Ectothiorhodospiraceae</taxon>
        <taxon>Thioalbus</taxon>
    </lineage>
</organism>
<dbReference type="InterPro" id="IPR002109">
    <property type="entry name" value="Glutaredoxin"/>
</dbReference>
<gene>
    <name evidence="2" type="ORF">DFQ59_10962</name>
</gene>
<dbReference type="RefSeq" id="WP_114280614.1">
    <property type="nucleotide sequence ID" value="NZ_QPJY01000009.1"/>
</dbReference>
<evidence type="ECO:0000259" key="1">
    <source>
        <dbReference type="Pfam" id="PF00462"/>
    </source>
</evidence>
<dbReference type="AlphaFoldDB" id="A0A369BYG4"/>
<feature type="domain" description="Glutaredoxin" evidence="1">
    <location>
        <begin position="5"/>
        <end position="61"/>
    </location>
</feature>
<dbReference type="SUPFAM" id="SSF52833">
    <property type="entry name" value="Thioredoxin-like"/>
    <property type="match status" value="1"/>
</dbReference>
<dbReference type="Gene3D" id="3.40.30.10">
    <property type="entry name" value="Glutaredoxin"/>
    <property type="match status" value="1"/>
</dbReference>
<dbReference type="InterPro" id="IPR036249">
    <property type="entry name" value="Thioredoxin-like_sf"/>
</dbReference>
<proteinExistence type="predicted"/>
<accession>A0A369BYG4</accession>
<evidence type="ECO:0000313" key="2">
    <source>
        <dbReference type="EMBL" id="RCX26533.1"/>
    </source>
</evidence>
<dbReference type="Pfam" id="PF00462">
    <property type="entry name" value="Glutaredoxin"/>
    <property type="match status" value="1"/>
</dbReference>
<evidence type="ECO:0000313" key="3">
    <source>
        <dbReference type="Proteomes" id="UP000252707"/>
    </source>
</evidence>
<reference evidence="2 3" key="1">
    <citation type="submission" date="2018-07" db="EMBL/GenBank/DDBJ databases">
        <title>Genomic Encyclopedia of Type Strains, Phase IV (KMG-IV): sequencing the most valuable type-strain genomes for metagenomic binning, comparative biology and taxonomic classification.</title>
        <authorList>
            <person name="Goeker M."/>
        </authorList>
    </citation>
    <scope>NUCLEOTIDE SEQUENCE [LARGE SCALE GENOMIC DNA]</scope>
    <source>
        <strain evidence="2 3">DSM 26407</strain>
    </source>
</reference>
<comment type="caution">
    <text evidence="2">The sequence shown here is derived from an EMBL/GenBank/DDBJ whole genome shotgun (WGS) entry which is preliminary data.</text>
</comment>
<dbReference type="OrthoDB" id="9795531at2"/>
<dbReference type="CDD" id="cd02976">
    <property type="entry name" value="NrdH"/>
    <property type="match status" value="1"/>
</dbReference>
<keyword evidence="3" id="KW-1185">Reference proteome</keyword>
<dbReference type="EMBL" id="QPJY01000009">
    <property type="protein sequence ID" value="RCX26533.1"/>
    <property type="molecule type" value="Genomic_DNA"/>
</dbReference>
<sequence>MASEILIYTSPGCPDCAALKRWLDERGRPYAEKDLSRPGIADEAKARCGVRVAPVTVIGESCLYGTFAEQKPRIEAILGE</sequence>
<dbReference type="PROSITE" id="PS51354">
    <property type="entry name" value="GLUTAREDOXIN_2"/>
    <property type="match status" value="1"/>
</dbReference>
<name>A0A369BYG4_9GAMM</name>
<protein>
    <submittedName>
        <fullName evidence="2">Glutaredoxin</fullName>
    </submittedName>
</protein>